<dbReference type="RefSeq" id="WP_387909091.1">
    <property type="nucleotide sequence ID" value="NZ_JBIBEG010000019.1"/>
</dbReference>
<keyword evidence="7" id="KW-1185">Reference proteome</keyword>
<protein>
    <submittedName>
        <fullName evidence="6">GAF domain-containing protein</fullName>
    </submittedName>
</protein>
<dbReference type="Pfam" id="PF13185">
    <property type="entry name" value="GAF_2"/>
    <property type="match status" value="2"/>
</dbReference>
<keyword evidence="1" id="KW-0808">Transferase</keyword>
<gene>
    <name evidence="6" type="ORF">ACFY8O_33645</name>
</gene>
<dbReference type="InterPro" id="IPR036890">
    <property type="entry name" value="HATPase_C_sf"/>
</dbReference>
<dbReference type="SUPFAM" id="SSF55874">
    <property type="entry name" value="ATPase domain of HSP90 chaperone/DNA topoisomerase II/histidine kinase"/>
    <property type="match status" value="1"/>
</dbReference>
<keyword evidence="2" id="KW-0418">Kinase</keyword>
<dbReference type="Pfam" id="PF02518">
    <property type="entry name" value="HATPase_c"/>
    <property type="match status" value="1"/>
</dbReference>
<evidence type="ECO:0000256" key="1">
    <source>
        <dbReference type="ARBA" id="ARBA00022679"/>
    </source>
</evidence>
<proteinExistence type="predicted"/>
<dbReference type="Pfam" id="PF07730">
    <property type="entry name" value="HisKA_3"/>
    <property type="match status" value="1"/>
</dbReference>
<name>A0ABW6XGL3_9ACTN</name>
<dbReference type="EMBL" id="JBIBEG010000019">
    <property type="protein sequence ID" value="MFF5900843.1"/>
    <property type="molecule type" value="Genomic_DNA"/>
</dbReference>
<accession>A0ABW6XGL3</accession>
<evidence type="ECO:0000256" key="3">
    <source>
        <dbReference type="ARBA" id="ARBA00023012"/>
    </source>
</evidence>
<sequence>MSEADPETGPRADESLSRLHARLDASRRGSVDRVLSLLEAVLSVGRELELAQVLRRIVEEATALVDAEYGALGVIGDDGGLAEFIPVGVSDEQRAAIGELPVGHGLLGEVIRHPTPLRLPELSAHAASGGFPPHHPQMHSFLGVPIRVKGQIFGNLHLTEKRGAAEFDAEDESVLLTLAVAAGIAIENSRLYEESCRRQRWLAANSEVTNSLLSGCPRAEVMALILNRVCANVSADLGMIAVPVEGTSKLRIVLAGGDEGERHHGAFVPMRRGYLGTAFTRTGACESSDIESDPRSREDNGRWSGFGPAVAVPIGSGGVVHGVLLLTRRRGKTGFSREETEPLEAFARQASLTMELAERRKDAERTAVLEDRDRIARDLHDLAIQRLFATGMTLQSAQRFVTHPQGEQRISRAVDDLDKTIKIIRSTIFGLRTHETVGEASPGLRSRIAQAVEAATTLLGFPPALRIEGLVETRVPALLADHVEAVLVETLSNAARYAQAQSVDVHLRVTPDRLTLTVTDDGAGIPEDAGYSGLNNLDERARAAGGILEIRTPENGGTAVTWSVPLTPEGSAGPSE</sequence>
<dbReference type="InterPro" id="IPR003018">
    <property type="entry name" value="GAF"/>
</dbReference>
<dbReference type="CDD" id="cd16917">
    <property type="entry name" value="HATPase_UhpB-NarQ-NarX-like"/>
    <property type="match status" value="1"/>
</dbReference>
<evidence type="ECO:0000259" key="5">
    <source>
        <dbReference type="SMART" id="SM00387"/>
    </source>
</evidence>
<dbReference type="Gene3D" id="3.30.565.10">
    <property type="entry name" value="Histidine kinase-like ATPase, C-terminal domain"/>
    <property type="match status" value="1"/>
</dbReference>
<feature type="domain" description="GAF" evidence="4">
    <location>
        <begin position="217"/>
        <end position="364"/>
    </location>
</feature>
<evidence type="ECO:0000313" key="7">
    <source>
        <dbReference type="Proteomes" id="UP001602322"/>
    </source>
</evidence>
<dbReference type="Proteomes" id="UP001602322">
    <property type="component" value="Unassembled WGS sequence"/>
</dbReference>
<dbReference type="PANTHER" id="PTHR24421">
    <property type="entry name" value="NITRATE/NITRITE SENSOR PROTEIN NARX-RELATED"/>
    <property type="match status" value="1"/>
</dbReference>
<organism evidence="6 7">
    <name type="scientific">Streptomyces argenteolus</name>
    <dbReference type="NCBI Taxonomy" id="67274"/>
    <lineage>
        <taxon>Bacteria</taxon>
        <taxon>Bacillati</taxon>
        <taxon>Actinomycetota</taxon>
        <taxon>Actinomycetes</taxon>
        <taxon>Kitasatosporales</taxon>
        <taxon>Streptomycetaceae</taxon>
        <taxon>Streptomyces</taxon>
    </lineage>
</organism>
<dbReference type="InterPro" id="IPR003594">
    <property type="entry name" value="HATPase_dom"/>
</dbReference>
<keyword evidence="3" id="KW-0902">Two-component regulatory system</keyword>
<evidence type="ECO:0000259" key="4">
    <source>
        <dbReference type="SMART" id="SM00065"/>
    </source>
</evidence>
<dbReference type="Gene3D" id="3.30.450.40">
    <property type="match status" value="2"/>
</dbReference>
<feature type="domain" description="GAF" evidence="4">
    <location>
        <begin position="49"/>
        <end position="196"/>
    </location>
</feature>
<evidence type="ECO:0000313" key="6">
    <source>
        <dbReference type="EMBL" id="MFF5900843.1"/>
    </source>
</evidence>
<dbReference type="Gene3D" id="1.20.5.1930">
    <property type="match status" value="1"/>
</dbReference>
<reference evidence="6 7" key="1">
    <citation type="submission" date="2024-10" db="EMBL/GenBank/DDBJ databases">
        <title>The Natural Products Discovery Center: Release of the First 8490 Sequenced Strains for Exploring Actinobacteria Biosynthetic Diversity.</title>
        <authorList>
            <person name="Kalkreuter E."/>
            <person name="Kautsar S.A."/>
            <person name="Yang D."/>
            <person name="Bader C.D."/>
            <person name="Teijaro C.N."/>
            <person name="Fluegel L."/>
            <person name="Davis C.M."/>
            <person name="Simpson J.R."/>
            <person name="Lauterbach L."/>
            <person name="Steele A.D."/>
            <person name="Gui C."/>
            <person name="Meng S."/>
            <person name="Li G."/>
            <person name="Viehrig K."/>
            <person name="Ye F."/>
            <person name="Su P."/>
            <person name="Kiefer A.F."/>
            <person name="Nichols A."/>
            <person name="Cepeda A.J."/>
            <person name="Yan W."/>
            <person name="Fan B."/>
            <person name="Jiang Y."/>
            <person name="Adhikari A."/>
            <person name="Zheng C.-J."/>
            <person name="Schuster L."/>
            <person name="Cowan T.M."/>
            <person name="Smanski M.J."/>
            <person name="Chevrette M.G."/>
            <person name="De Carvalho L.P.S."/>
            <person name="Shen B."/>
        </authorList>
    </citation>
    <scope>NUCLEOTIDE SEQUENCE [LARGE SCALE GENOMIC DNA]</scope>
    <source>
        <strain evidence="6 7">NPDC012540</strain>
    </source>
</reference>
<feature type="domain" description="Histidine kinase/HSP90-like ATPase" evidence="5">
    <location>
        <begin position="478"/>
        <end position="568"/>
    </location>
</feature>
<comment type="caution">
    <text evidence="6">The sequence shown here is derived from an EMBL/GenBank/DDBJ whole genome shotgun (WGS) entry which is preliminary data.</text>
</comment>
<dbReference type="InterPro" id="IPR011712">
    <property type="entry name" value="Sig_transdc_His_kin_sub3_dim/P"/>
</dbReference>
<dbReference type="InterPro" id="IPR050482">
    <property type="entry name" value="Sensor_HK_TwoCompSys"/>
</dbReference>
<dbReference type="PANTHER" id="PTHR24421:SF56">
    <property type="entry name" value="OXYGEN SENSOR HISTIDINE KINASE RESPONSE REGULATOR DOST"/>
    <property type="match status" value="1"/>
</dbReference>
<evidence type="ECO:0000256" key="2">
    <source>
        <dbReference type="ARBA" id="ARBA00022777"/>
    </source>
</evidence>
<dbReference type="InterPro" id="IPR029016">
    <property type="entry name" value="GAF-like_dom_sf"/>
</dbReference>
<dbReference type="SMART" id="SM00065">
    <property type="entry name" value="GAF"/>
    <property type="match status" value="2"/>
</dbReference>
<dbReference type="SMART" id="SM00387">
    <property type="entry name" value="HATPase_c"/>
    <property type="match status" value="1"/>
</dbReference>
<dbReference type="SUPFAM" id="SSF55781">
    <property type="entry name" value="GAF domain-like"/>
    <property type="match status" value="2"/>
</dbReference>